<keyword evidence="2" id="KW-0695">RNA-directed DNA polymerase</keyword>
<dbReference type="GO" id="GO:0003964">
    <property type="term" value="F:RNA-directed DNA polymerase activity"/>
    <property type="evidence" value="ECO:0007669"/>
    <property type="project" value="UniProtKB-KW"/>
</dbReference>
<proteinExistence type="predicted"/>
<keyword evidence="2" id="KW-0548">Nucleotidyltransferase</keyword>
<evidence type="ECO:0000259" key="1">
    <source>
        <dbReference type="Pfam" id="PF01348"/>
    </source>
</evidence>
<geneLocation type="chloroplast" evidence="2"/>
<sequence length="526" mass="61839">MKGFQERWFKYRRNYHLIMNILERIESLRTRNQNTIRAINKELYKLVNDKDLVKRTSMKTAVNLNKLQRTSSDDILKTSAKHQSSDKKETVQKALVLILEAIYEPSSSGYNNNFGTKIGCITRVKKIKSQWKNVDWVIKGNFNETDLILNQYKLLQILRKKIQDEKFLGLIWAFLQNSLGFTKPVHVTSRPNELTTLLANIYINEFDVTLEELRFKINRVIIEKNYRKAIPNNHVLERGNYKFDLLKDKVNFVRTGQTWMIGVSKAQKVSIKVKRLLQLFLTKKLCLPKEPIKIIYLQKTNIVFLGYMLLKKKQYLKDEVMTEENRTTRLQWSFPTAEVIKELANKSFCTKLGKGIAKLDWVPYTEKTIITNYETLLTRLKSRYFLADNYKTSIRRLEYIIKFSCAHTLASKHRSTVSTQIKRLDHLRWYRTSSKLTRKVHFRNDIKSVKAILAPFREKENLILITPCGICNMNTNIESHSMKTIDKKKTCMASIVKDELVQNLDRKQFCICKSCQSESHKLLRVS</sequence>
<reference evidence="2" key="1">
    <citation type="journal article" date="2017" name="Genome Biol. Evol.">
        <title>Evolutionary Dynamics of Cryptophyte Plastid Genomes.</title>
        <authorList>
            <person name="Kim J.I."/>
            <person name="Moore C.E."/>
            <person name="Archibald J.M."/>
            <person name="Bhattacharya D."/>
            <person name="Yi G."/>
            <person name="Yoon H.S."/>
            <person name="Shin W."/>
        </authorList>
    </citation>
    <scope>NUCLEOTIDE SEQUENCE</scope>
</reference>
<feature type="domain" description="Domain X" evidence="1">
    <location>
        <begin position="328"/>
        <end position="440"/>
    </location>
</feature>
<evidence type="ECO:0000313" key="2">
    <source>
        <dbReference type="EMBL" id="ASV47609.1"/>
    </source>
</evidence>
<keyword evidence="2" id="KW-0150">Chloroplast</keyword>
<gene>
    <name evidence="2" type="primary">reverse transcriptase</name>
    <name evidence="2" type="ORF">CMESOPL_110</name>
</gene>
<dbReference type="PANTHER" id="PTHR33642">
    <property type="entry name" value="COX1/OXI3 INTRON 1 PROTEIN-RELATED"/>
    <property type="match status" value="1"/>
</dbReference>
<dbReference type="GO" id="GO:0005739">
    <property type="term" value="C:mitochondrion"/>
    <property type="evidence" value="ECO:0007669"/>
    <property type="project" value="TreeGrafter"/>
</dbReference>
<organism evidence="2">
    <name type="scientific">Chroomonas mesostigmatica CCMP1168</name>
    <dbReference type="NCBI Taxonomy" id="1195612"/>
    <lineage>
        <taxon>Eukaryota</taxon>
        <taxon>Cryptophyceae</taxon>
        <taxon>Pyrenomonadales</taxon>
        <taxon>Chroomonadaceae</taxon>
        <taxon>Chroomonas</taxon>
    </lineage>
</organism>
<dbReference type="Pfam" id="PF01348">
    <property type="entry name" value="Intron_maturas2"/>
    <property type="match status" value="1"/>
</dbReference>
<name>A0A248SPS5_9CRYP</name>
<dbReference type="InterPro" id="IPR024937">
    <property type="entry name" value="Domain_X"/>
</dbReference>
<keyword evidence="2" id="KW-0934">Plastid</keyword>
<dbReference type="PANTHER" id="PTHR33642:SF4">
    <property type="entry name" value="COX1_OXI3 INTRON 1 PROTEIN-RELATED"/>
    <property type="match status" value="1"/>
</dbReference>
<dbReference type="EMBL" id="KY860574">
    <property type="protein sequence ID" value="ASV47609.1"/>
    <property type="molecule type" value="Genomic_DNA"/>
</dbReference>
<keyword evidence="2" id="KW-0808">Transferase</keyword>
<accession>A0A248SPS5</accession>
<dbReference type="GO" id="GO:0090615">
    <property type="term" value="P:mitochondrial mRNA processing"/>
    <property type="evidence" value="ECO:0007669"/>
    <property type="project" value="TreeGrafter"/>
</dbReference>
<dbReference type="AlphaFoldDB" id="A0A248SPS5"/>
<protein>
    <submittedName>
        <fullName evidence="2">Reverse transcriptase</fullName>
    </submittedName>
</protein>
<dbReference type="GO" id="GO:0006315">
    <property type="term" value="P:homing of group II introns"/>
    <property type="evidence" value="ECO:0007669"/>
    <property type="project" value="TreeGrafter"/>
</dbReference>